<dbReference type="Proteomes" id="UP000886856">
    <property type="component" value="Unassembled WGS sequence"/>
</dbReference>
<evidence type="ECO:0000313" key="3">
    <source>
        <dbReference type="Proteomes" id="UP000886856"/>
    </source>
</evidence>
<dbReference type="InterPro" id="IPR029149">
    <property type="entry name" value="Creatin/AminoP/Spt16_N"/>
</dbReference>
<dbReference type="Gene3D" id="3.40.350.10">
    <property type="entry name" value="Creatinase/prolidase N-terminal domain"/>
    <property type="match status" value="1"/>
</dbReference>
<accession>A0A9D2HZP2</accession>
<name>A0A9D2HZP2_9LACT</name>
<dbReference type="InterPro" id="IPR000587">
    <property type="entry name" value="Creatinase_N"/>
</dbReference>
<evidence type="ECO:0000259" key="1">
    <source>
        <dbReference type="Pfam" id="PF01321"/>
    </source>
</evidence>
<keyword evidence="2" id="KW-0031">Aminopeptidase</keyword>
<feature type="non-terminal residue" evidence="2">
    <location>
        <position position="35"/>
    </location>
</feature>
<proteinExistence type="predicted"/>
<dbReference type="AlphaFoldDB" id="A0A9D2HZP2"/>
<reference evidence="2" key="2">
    <citation type="submission" date="2021-04" db="EMBL/GenBank/DDBJ databases">
        <authorList>
            <person name="Gilroy R."/>
        </authorList>
    </citation>
    <scope>NUCLEOTIDE SEQUENCE</scope>
    <source>
        <strain evidence="2">CHK171-505</strain>
    </source>
</reference>
<dbReference type="SUPFAM" id="SSF53092">
    <property type="entry name" value="Creatinase/prolidase N-terminal domain"/>
    <property type="match status" value="1"/>
</dbReference>
<feature type="domain" description="Creatinase N-terminal" evidence="1">
    <location>
        <begin position="3"/>
        <end position="35"/>
    </location>
</feature>
<keyword evidence="2" id="KW-0378">Hydrolase</keyword>
<comment type="caution">
    <text evidence="2">The sequence shown here is derived from an EMBL/GenBank/DDBJ whole genome shotgun (WGS) entry which is preliminary data.</text>
</comment>
<evidence type="ECO:0000313" key="2">
    <source>
        <dbReference type="EMBL" id="HJA89996.1"/>
    </source>
</evidence>
<dbReference type="GO" id="GO:0004177">
    <property type="term" value="F:aminopeptidase activity"/>
    <property type="evidence" value="ECO:0007669"/>
    <property type="project" value="UniProtKB-KW"/>
</dbReference>
<reference evidence="2" key="1">
    <citation type="journal article" date="2021" name="PeerJ">
        <title>Extensive microbial diversity within the chicken gut microbiome revealed by metagenomics and culture.</title>
        <authorList>
            <person name="Gilroy R."/>
            <person name="Ravi A."/>
            <person name="Getino M."/>
            <person name="Pursley I."/>
            <person name="Horton D.L."/>
            <person name="Alikhan N.F."/>
            <person name="Baker D."/>
            <person name="Gharbi K."/>
            <person name="Hall N."/>
            <person name="Watson M."/>
            <person name="Adriaenssens E.M."/>
            <person name="Foster-Nyarko E."/>
            <person name="Jarju S."/>
            <person name="Secka A."/>
            <person name="Antonio M."/>
            <person name="Oren A."/>
            <person name="Chaudhuri R.R."/>
            <person name="La Ragione R."/>
            <person name="Hildebrand F."/>
            <person name="Pallen M.J."/>
        </authorList>
    </citation>
    <scope>NUCLEOTIDE SEQUENCE</scope>
    <source>
        <strain evidence="2">CHK171-505</strain>
    </source>
</reference>
<dbReference type="Pfam" id="PF01321">
    <property type="entry name" value="Creatinase_N"/>
    <property type="match status" value="1"/>
</dbReference>
<organism evidence="2 3">
    <name type="scientific">Candidatus Jeotgalibaca merdavium</name>
    <dbReference type="NCBI Taxonomy" id="2838627"/>
    <lineage>
        <taxon>Bacteria</taxon>
        <taxon>Bacillati</taxon>
        <taxon>Bacillota</taxon>
        <taxon>Bacilli</taxon>
        <taxon>Lactobacillales</taxon>
        <taxon>Carnobacteriaceae</taxon>
        <taxon>Jeotgalibaca</taxon>
    </lineage>
</organism>
<protein>
    <submittedName>
        <fullName evidence="2">Aminopeptidase P family N-terminal domain-containing protein</fullName>
    </submittedName>
</protein>
<dbReference type="EMBL" id="DWYW01000092">
    <property type="protein sequence ID" value="HJA89996.1"/>
    <property type="molecule type" value="Genomic_DNA"/>
</dbReference>
<sequence>MSRLSNIQKTLKEENLDAILVTSPYNLRYVSNFTG</sequence>
<gene>
    <name evidence="2" type="ORF">H9948_04310</name>
</gene>
<keyword evidence="2" id="KW-0645">Protease</keyword>